<keyword evidence="7" id="KW-0732">Signal</keyword>
<dbReference type="PANTHER" id="PTHR22600:SF57">
    <property type="entry name" value="BETA-N-ACETYLHEXOSAMINIDASE"/>
    <property type="match status" value="1"/>
</dbReference>
<dbReference type="SUPFAM" id="SSF51445">
    <property type="entry name" value="(Trans)glycosidases"/>
    <property type="match status" value="1"/>
</dbReference>
<dbReference type="InterPro" id="IPR015883">
    <property type="entry name" value="Glyco_hydro_20_cat"/>
</dbReference>
<dbReference type="GO" id="GO:0030203">
    <property type="term" value="P:glycosaminoglycan metabolic process"/>
    <property type="evidence" value="ECO:0007669"/>
    <property type="project" value="TreeGrafter"/>
</dbReference>
<dbReference type="GO" id="GO:0016020">
    <property type="term" value="C:membrane"/>
    <property type="evidence" value="ECO:0007669"/>
    <property type="project" value="TreeGrafter"/>
</dbReference>
<keyword evidence="4" id="KW-0378">Hydrolase</keyword>
<dbReference type="InterPro" id="IPR015882">
    <property type="entry name" value="HEX_bac_N"/>
</dbReference>
<dbReference type="AlphaFoldDB" id="A0A399D4U8"/>
<evidence type="ECO:0000256" key="5">
    <source>
        <dbReference type="ARBA" id="ARBA00023295"/>
    </source>
</evidence>
<evidence type="ECO:0000313" key="11">
    <source>
        <dbReference type="Proteomes" id="UP000266441"/>
    </source>
</evidence>
<dbReference type="GO" id="GO:0004563">
    <property type="term" value="F:beta-N-acetylhexosaminidase activity"/>
    <property type="evidence" value="ECO:0007669"/>
    <property type="project" value="UniProtKB-EC"/>
</dbReference>
<proteinExistence type="inferred from homology"/>
<organism evidence="10 11">
    <name type="scientific">Mariniphaga sediminis</name>
    <dbReference type="NCBI Taxonomy" id="1628158"/>
    <lineage>
        <taxon>Bacteria</taxon>
        <taxon>Pseudomonadati</taxon>
        <taxon>Bacteroidota</taxon>
        <taxon>Bacteroidia</taxon>
        <taxon>Marinilabiliales</taxon>
        <taxon>Prolixibacteraceae</taxon>
        <taxon>Mariniphaga</taxon>
    </lineage>
</organism>
<dbReference type="Proteomes" id="UP000266441">
    <property type="component" value="Unassembled WGS sequence"/>
</dbReference>
<evidence type="ECO:0000259" key="8">
    <source>
        <dbReference type="Pfam" id="PF00728"/>
    </source>
</evidence>
<dbReference type="GO" id="GO:0005975">
    <property type="term" value="P:carbohydrate metabolic process"/>
    <property type="evidence" value="ECO:0007669"/>
    <property type="project" value="InterPro"/>
</dbReference>
<keyword evidence="5" id="KW-0326">Glycosidase</keyword>
<evidence type="ECO:0000256" key="6">
    <source>
        <dbReference type="PIRSR" id="PIRSR625705-1"/>
    </source>
</evidence>
<protein>
    <recommendedName>
        <fullName evidence="3">beta-N-acetylhexosaminidase</fullName>
        <ecNumber evidence="3">3.2.1.52</ecNumber>
    </recommendedName>
</protein>
<dbReference type="CDD" id="cd06563">
    <property type="entry name" value="GH20_chitobiase-like"/>
    <property type="match status" value="1"/>
</dbReference>
<evidence type="ECO:0000256" key="3">
    <source>
        <dbReference type="ARBA" id="ARBA00012663"/>
    </source>
</evidence>
<dbReference type="PANTHER" id="PTHR22600">
    <property type="entry name" value="BETA-HEXOSAMINIDASE"/>
    <property type="match status" value="1"/>
</dbReference>
<sequence>MKIKIKLTILLVVFVSSVHAQDISIIPQPAYMQLNEGGFVLGQGCTLEFEAHDKELSWMAQYFNEYLQTYYGFHIKLNNGSSPIQLQIVKNKTLGNEGYRLDVSNDRITISANNYAGVFYGIQTLKQLLPLGQDAKELRIPAVTVEDQPRFTWRGLHLDVGRHFFPVSFIKKYIDYMAQYKLNTFHWHLTEDQGWRIEIKKYPKLTEISHWRDETAVYDGREVTGYDGIGYGGFYTQEQVKEIVSYANERYITVIPEVEMPGHSVAALAAYPELGCRGDSYEVSKEWGIFEDVYCAGKETTFNFLEDVLDEVCTLFPSQYIHIGGDECPKKRWEQCPHCQERIKKEGLEDEHQLQSYFIKRMSNYLATKGRSLIGWHEIMEGGIAPDATVMAWRGAEDAVKAAKSEHNVVMTPFSHLYFIQYQSEDKANEPFNYYKGILPLEKVYSYEPIPEELSSDESKFIIGAQGCVWTEFISNIKVAEFMLFPRICALAEMVWTPKEKKDYNNFESRMNTEYNRFYMWGINYKDYRK</sequence>
<dbReference type="InterPro" id="IPR025705">
    <property type="entry name" value="Beta_hexosaminidase_sua/sub"/>
</dbReference>
<dbReference type="SUPFAM" id="SSF55545">
    <property type="entry name" value="beta-N-acetylhexosaminidase-like domain"/>
    <property type="match status" value="1"/>
</dbReference>
<dbReference type="EMBL" id="QWET01000006">
    <property type="protein sequence ID" value="RIH65450.1"/>
    <property type="molecule type" value="Genomic_DNA"/>
</dbReference>
<evidence type="ECO:0000256" key="2">
    <source>
        <dbReference type="ARBA" id="ARBA00006285"/>
    </source>
</evidence>
<evidence type="ECO:0000259" key="9">
    <source>
        <dbReference type="Pfam" id="PF02838"/>
    </source>
</evidence>
<comment type="similarity">
    <text evidence="2">Belongs to the glycosyl hydrolase 20 family.</text>
</comment>
<dbReference type="Gene3D" id="3.30.379.10">
    <property type="entry name" value="Chitobiase/beta-hexosaminidase domain 2-like"/>
    <property type="match status" value="1"/>
</dbReference>
<dbReference type="OrthoDB" id="1090159at2"/>
<dbReference type="InterPro" id="IPR029018">
    <property type="entry name" value="Hex-like_dom2"/>
</dbReference>
<feature type="domain" description="Glycoside hydrolase family 20 catalytic" evidence="8">
    <location>
        <begin position="151"/>
        <end position="498"/>
    </location>
</feature>
<feature type="chain" id="PRO_5017392671" description="beta-N-acetylhexosaminidase" evidence="7">
    <location>
        <begin position="21"/>
        <end position="530"/>
    </location>
</feature>
<comment type="caution">
    <text evidence="10">The sequence shown here is derived from an EMBL/GenBank/DDBJ whole genome shotgun (WGS) entry which is preliminary data.</text>
</comment>
<keyword evidence="11" id="KW-1185">Reference proteome</keyword>
<feature type="domain" description="Beta-hexosaminidase bacterial type N-terminal" evidence="9">
    <location>
        <begin position="23"/>
        <end position="148"/>
    </location>
</feature>
<feature type="active site" description="Proton donor" evidence="6">
    <location>
        <position position="327"/>
    </location>
</feature>
<dbReference type="EC" id="3.2.1.52" evidence="3"/>
<dbReference type="PIRSF" id="PIRSF001093">
    <property type="entry name" value="B-hxosamndse_ab_euk"/>
    <property type="match status" value="1"/>
</dbReference>
<dbReference type="PRINTS" id="PR00738">
    <property type="entry name" value="GLHYDRLASE20"/>
</dbReference>
<name>A0A399D4U8_9BACT</name>
<dbReference type="InterPro" id="IPR017853">
    <property type="entry name" value="GH"/>
</dbReference>
<evidence type="ECO:0000256" key="7">
    <source>
        <dbReference type="SAM" id="SignalP"/>
    </source>
</evidence>
<evidence type="ECO:0000256" key="4">
    <source>
        <dbReference type="ARBA" id="ARBA00022801"/>
    </source>
</evidence>
<accession>A0A399D4U8</accession>
<dbReference type="Gene3D" id="3.20.20.80">
    <property type="entry name" value="Glycosidases"/>
    <property type="match status" value="1"/>
</dbReference>
<gene>
    <name evidence="10" type="ORF">D1164_10020</name>
</gene>
<dbReference type="RefSeq" id="WP_119349831.1">
    <property type="nucleotide sequence ID" value="NZ_QWET01000006.1"/>
</dbReference>
<comment type="catalytic activity">
    <reaction evidence="1">
        <text>Hydrolysis of terminal non-reducing N-acetyl-D-hexosamine residues in N-acetyl-beta-D-hexosaminides.</text>
        <dbReference type="EC" id="3.2.1.52"/>
    </reaction>
</comment>
<dbReference type="Pfam" id="PF00728">
    <property type="entry name" value="Glyco_hydro_20"/>
    <property type="match status" value="1"/>
</dbReference>
<dbReference type="Pfam" id="PF02838">
    <property type="entry name" value="Glyco_hydro_20b"/>
    <property type="match status" value="1"/>
</dbReference>
<evidence type="ECO:0000256" key="1">
    <source>
        <dbReference type="ARBA" id="ARBA00001231"/>
    </source>
</evidence>
<evidence type="ECO:0000313" key="10">
    <source>
        <dbReference type="EMBL" id="RIH65450.1"/>
    </source>
</evidence>
<feature type="signal peptide" evidence="7">
    <location>
        <begin position="1"/>
        <end position="20"/>
    </location>
</feature>
<reference evidence="10 11" key="1">
    <citation type="journal article" date="2015" name="Int. J. Syst. Evol. Microbiol.">
        <title>Mariniphaga sediminis sp. nov., isolated from coastal sediment.</title>
        <authorList>
            <person name="Wang F.Q."/>
            <person name="Shen Q.Y."/>
            <person name="Chen G.J."/>
            <person name="Du Z.J."/>
        </authorList>
    </citation>
    <scope>NUCLEOTIDE SEQUENCE [LARGE SCALE GENOMIC DNA]</scope>
    <source>
        <strain evidence="10 11">SY21</strain>
    </source>
</reference>